<evidence type="ECO:0000313" key="1">
    <source>
        <dbReference type="EMBL" id="GBM86855.1"/>
    </source>
</evidence>
<protein>
    <submittedName>
        <fullName evidence="1">Uncharacterized protein</fullName>
    </submittedName>
</protein>
<sequence length="130" mass="15323">MSKSEKKRLSVKLSFEPCLVHPIPHNIKPTIQAKRRRHKLDEIWTCRICKKYKEVLPPPLYRKLKFDTKQTTKCNFSLYMLVSILRTELGVLEGGEGKPQMCFFSAFIIFIIPVRLGEILEEERKKDVFK</sequence>
<reference evidence="1 2" key="1">
    <citation type="journal article" date="2019" name="Sci. Rep.">
        <title>Orb-weaving spider Araneus ventricosus genome elucidates the spidroin gene catalogue.</title>
        <authorList>
            <person name="Kono N."/>
            <person name="Nakamura H."/>
            <person name="Ohtoshi R."/>
            <person name="Moran D.A.P."/>
            <person name="Shinohara A."/>
            <person name="Yoshida Y."/>
            <person name="Fujiwara M."/>
            <person name="Mori M."/>
            <person name="Tomita M."/>
            <person name="Arakawa K."/>
        </authorList>
    </citation>
    <scope>NUCLEOTIDE SEQUENCE [LARGE SCALE GENOMIC DNA]</scope>
</reference>
<organism evidence="1 2">
    <name type="scientific">Araneus ventricosus</name>
    <name type="common">Orbweaver spider</name>
    <name type="synonym">Epeira ventricosa</name>
    <dbReference type="NCBI Taxonomy" id="182803"/>
    <lineage>
        <taxon>Eukaryota</taxon>
        <taxon>Metazoa</taxon>
        <taxon>Ecdysozoa</taxon>
        <taxon>Arthropoda</taxon>
        <taxon>Chelicerata</taxon>
        <taxon>Arachnida</taxon>
        <taxon>Araneae</taxon>
        <taxon>Araneomorphae</taxon>
        <taxon>Entelegynae</taxon>
        <taxon>Araneoidea</taxon>
        <taxon>Araneidae</taxon>
        <taxon>Araneus</taxon>
    </lineage>
</organism>
<name>A0A4Y2JAB7_ARAVE</name>
<dbReference type="Proteomes" id="UP000499080">
    <property type="component" value="Unassembled WGS sequence"/>
</dbReference>
<dbReference type="EMBL" id="BGPR01003344">
    <property type="protein sequence ID" value="GBM86855.1"/>
    <property type="molecule type" value="Genomic_DNA"/>
</dbReference>
<accession>A0A4Y2JAB7</accession>
<proteinExistence type="predicted"/>
<gene>
    <name evidence="1" type="ORF">AVEN_223904_1</name>
</gene>
<keyword evidence="2" id="KW-1185">Reference proteome</keyword>
<evidence type="ECO:0000313" key="2">
    <source>
        <dbReference type="Proteomes" id="UP000499080"/>
    </source>
</evidence>
<dbReference type="AlphaFoldDB" id="A0A4Y2JAB7"/>
<comment type="caution">
    <text evidence="1">The sequence shown here is derived from an EMBL/GenBank/DDBJ whole genome shotgun (WGS) entry which is preliminary data.</text>
</comment>